<proteinExistence type="predicted"/>
<dbReference type="WBParaSite" id="PSAMB.scaffold897size39047.g9513.t1">
    <property type="protein sequence ID" value="PSAMB.scaffold897size39047.g9513.t1"/>
    <property type="gene ID" value="PSAMB.scaffold897size39047.g9513"/>
</dbReference>
<evidence type="ECO:0000313" key="2">
    <source>
        <dbReference type="WBParaSite" id="PSAMB.scaffold897size39047.g9513.t1"/>
    </source>
</evidence>
<keyword evidence="1" id="KW-1185">Reference proteome</keyword>
<evidence type="ECO:0000313" key="1">
    <source>
        <dbReference type="Proteomes" id="UP000887566"/>
    </source>
</evidence>
<organism evidence="1 2">
    <name type="scientific">Plectus sambesii</name>
    <dbReference type="NCBI Taxonomy" id="2011161"/>
    <lineage>
        <taxon>Eukaryota</taxon>
        <taxon>Metazoa</taxon>
        <taxon>Ecdysozoa</taxon>
        <taxon>Nematoda</taxon>
        <taxon>Chromadorea</taxon>
        <taxon>Plectida</taxon>
        <taxon>Plectina</taxon>
        <taxon>Plectoidea</taxon>
        <taxon>Plectidae</taxon>
        <taxon>Plectus</taxon>
    </lineage>
</organism>
<name>A0A914XM63_9BILA</name>
<protein>
    <submittedName>
        <fullName evidence="2">Uncharacterized protein</fullName>
    </submittedName>
</protein>
<sequence>MADREAPLISTSGALDVVEARNGRLVYRTERLVRPVPRSVCAPVALFSFVVDACRRVCSSRIRVLGPRRRTTPLVRGHERVLALGNVDVDIDATNAAVESARRRPGV</sequence>
<dbReference type="Proteomes" id="UP000887566">
    <property type="component" value="Unplaced"/>
</dbReference>
<reference evidence="2" key="1">
    <citation type="submission" date="2022-11" db="UniProtKB">
        <authorList>
            <consortium name="WormBaseParasite"/>
        </authorList>
    </citation>
    <scope>IDENTIFICATION</scope>
</reference>
<dbReference type="AlphaFoldDB" id="A0A914XM63"/>
<accession>A0A914XM63</accession>